<keyword evidence="2" id="KW-1185">Reference proteome</keyword>
<organism evidence="1 2">
    <name type="scientific">Thermococcus piezophilus</name>
    <dbReference type="NCBI Taxonomy" id="1712654"/>
    <lineage>
        <taxon>Archaea</taxon>
        <taxon>Methanobacteriati</taxon>
        <taxon>Methanobacteriota</taxon>
        <taxon>Thermococci</taxon>
        <taxon>Thermococcales</taxon>
        <taxon>Thermococcaceae</taxon>
        <taxon>Thermococcus</taxon>
    </lineage>
</organism>
<proteinExistence type="predicted"/>
<gene>
    <name evidence="1" type="ORF">A7C91_01850</name>
</gene>
<dbReference type="GeneID" id="28494898"/>
<accession>A0A172WF73</accession>
<dbReference type="STRING" id="1712654.A7C91_01850"/>
<dbReference type="RefSeq" id="WP_068664409.1">
    <property type="nucleotide sequence ID" value="NZ_CP015520.1"/>
</dbReference>
<evidence type="ECO:0000313" key="2">
    <source>
        <dbReference type="Proteomes" id="UP000076969"/>
    </source>
</evidence>
<dbReference type="EMBL" id="CP015520">
    <property type="protein sequence ID" value="ANF22072.1"/>
    <property type="molecule type" value="Genomic_DNA"/>
</dbReference>
<dbReference type="AlphaFoldDB" id="A0A172WF73"/>
<evidence type="ECO:0000313" key="1">
    <source>
        <dbReference type="EMBL" id="ANF22072.1"/>
    </source>
</evidence>
<name>A0A172WF73_9EURY</name>
<sequence>MVVATLNDFLNKLNELEQLRKELKITISDRYNSLIEIEADLDVDNKPYFHILHDHFQTELSLSEMRKLAEWLMKIGILEIGKERDGRG</sequence>
<reference evidence="2" key="1">
    <citation type="journal article" date="2016" name="Syst. Appl. Microbiol.">
        <title>Thermococcus piezophilus sp. nov., a novel hyperthermophilic and piezophilic archaeon with a broad pressure range for growth, isolated from a deepest hydrothermal vent at the Mid-Cayman Rise.</title>
        <authorList>
            <person name="Dalmasso C."/>
            <person name="Oger P."/>
            <person name="Selva G."/>
            <person name="Courtine D."/>
            <person name="L'Haridon S."/>
            <person name="Garlaschelli A."/>
            <person name="Roussel E."/>
            <person name="Miyazaki J."/>
            <person name="Reveillaud J."/>
            <person name="Jebbar M."/>
            <person name="Takai K."/>
            <person name="Maignien L."/>
            <person name="Alain K."/>
        </authorList>
    </citation>
    <scope>NUCLEOTIDE SEQUENCE [LARGE SCALE GENOMIC DNA]</scope>
    <source>
        <strain evidence="2">CDGS</strain>
    </source>
</reference>
<protein>
    <submittedName>
        <fullName evidence="1">Uncharacterized protein</fullName>
    </submittedName>
</protein>
<dbReference type="KEGG" id="tpie:A7C91_01850"/>
<dbReference type="Proteomes" id="UP000076969">
    <property type="component" value="Chromosome"/>
</dbReference>